<evidence type="ECO:0000259" key="8">
    <source>
        <dbReference type="Pfam" id="PF00479"/>
    </source>
</evidence>
<dbReference type="STRING" id="54.SAMN02745121_02759"/>
<dbReference type="GO" id="GO:0005829">
    <property type="term" value="C:cytosol"/>
    <property type="evidence" value="ECO:0007669"/>
    <property type="project" value="TreeGrafter"/>
</dbReference>
<dbReference type="SUPFAM" id="SSF51735">
    <property type="entry name" value="NAD(P)-binding Rossmann-fold domains"/>
    <property type="match status" value="1"/>
</dbReference>
<comment type="caution">
    <text evidence="7">Lacks conserved residue(s) required for the propagation of feature annotation.</text>
</comment>
<dbReference type="GO" id="GO:0009051">
    <property type="term" value="P:pentose-phosphate shunt, oxidative branch"/>
    <property type="evidence" value="ECO:0007669"/>
    <property type="project" value="TreeGrafter"/>
</dbReference>
<evidence type="ECO:0000313" key="11">
    <source>
        <dbReference type="Proteomes" id="UP000199400"/>
    </source>
</evidence>
<dbReference type="UniPathway" id="UPA00115">
    <property type="reaction ID" value="UER00408"/>
</dbReference>
<dbReference type="SUPFAM" id="SSF55347">
    <property type="entry name" value="Glyceraldehyde-3-phosphate dehydrogenase-like, C-terminal domain"/>
    <property type="match status" value="1"/>
</dbReference>
<gene>
    <name evidence="7" type="primary">zwf</name>
    <name evidence="10" type="ORF">SAMN02745121_02759</name>
</gene>
<keyword evidence="3 7" id="KW-0313">Glucose metabolism</keyword>
<dbReference type="InterPro" id="IPR036291">
    <property type="entry name" value="NAD(P)-bd_dom_sf"/>
</dbReference>
<dbReference type="InterPro" id="IPR019796">
    <property type="entry name" value="G6P_DH_AS"/>
</dbReference>
<comment type="catalytic activity">
    <reaction evidence="7">
        <text>D-glucose 6-phosphate + NADP(+) = 6-phospho-D-glucono-1,5-lactone + NADPH + H(+)</text>
        <dbReference type="Rhea" id="RHEA:15841"/>
        <dbReference type="ChEBI" id="CHEBI:15378"/>
        <dbReference type="ChEBI" id="CHEBI:57783"/>
        <dbReference type="ChEBI" id="CHEBI:57955"/>
        <dbReference type="ChEBI" id="CHEBI:58349"/>
        <dbReference type="ChEBI" id="CHEBI:61548"/>
        <dbReference type="EC" id="1.1.1.49"/>
    </reaction>
</comment>
<dbReference type="AlphaFoldDB" id="A0A1I1X6Q3"/>
<feature type="binding site" evidence="7">
    <location>
        <begin position="84"/>
        <end position="85"/>
    </location>
    <ligand>
        <name>NADP(+)</name>
        <dbReference type="ChEBI" id="CHEBI:58349"/>
    </ligand>
</feature>
<feature type="binding site" evidence="7">
    <location>
        <position position="343"/>
    </location>
    <ligand>
        <name>substrate</name>
    </ligand>
</feature>
<dbReference type="PANTHER" id="PTHR23429">
    <property type="entry name" value="GLUCOSE-6-PHOSPHATE 1-DEHYDROGENASE G6PD"/>
    <property type="match status" value="1"/>
</dbReference>
<dbReference type="GO" id="GO:0050661">
    <property type="term" value="F:NADP binding"/>
    <property type="evidence" value="ECO:0007669"/>
    <property type="project" value="UniProtKB-UniRule"/>
</dbReference>
<evidence type="ECO:0000259" key="9">
    <source>
        <dbReference type="Pfam" id="PF02781"/>
    </source>
</evidence>
<evidence type="ECO:0000256" key="3">
    <source>
        <dbReference type="ARBA" id="ARBA00022526"/>
    </source>
</evidence>
<keyword evidence="5 7" id="KW-0560">Oxidoreductase</keyword>
<dbReference type="PROSITE" id="PS00069">
    <property type="entry name" value="G6P_DEHYDROGENASE"/>
    <property type="match status" value="1"/>
</dbReference>
<comment type="pathway">
    <text evidence="1 7">Carbohydrate degradation; pentose phosphate pathway; D-ribulose 5-phosphate from D-glucose 6-phosphate (oxidative stage): step 1/3.</text>
</comment>
<keyword evidence="4 7" id="KW-0521">NADP</keyword>
<dbReference type="EMBL" id="FOMX01000007">
    <property type="protein sequence ID" value="SFE03076.1"/>
    <property type="molecule type" value="Genomic_DNA"/>
</dbReference>
<organism evidence="10 11">
    <name type="scientific">Nannocystis exedens</name>
    <dbReference type="NCBI Taxonomy" id="54"/>
    <lineage>
        <taxon>Bacteria</taxon>
        <taxon>Pseudomonadati</taxon>
        <taxon>Myxococcota</taxon>
        <taxon>Polyangia</taxon>
        <taxon>Nannocystales</taxon>
        <taxon>Nannocystaceae</taxon>
        <taxon>Nannocystis</taxon>
    </lineage>
</organism>
<dbReference type="InterPro" id="IPR022675">
    <property type="entry name" value="G6P_DH_C"/>
</dbReference>
<feature type="binding site" evidence="7">
    <location>
        <position position="218"/>
    </location>
    <ligand>
        <name>substrate</name>
    </ligand>
</feature>
<dbReference type="HAMAP" id="MF_00966">
    <property type="entry name" value="G6PD"/>
    <property type="match status" value="1"/>
</dbReference>
<dbReference type="Pfam" id="PF02781">
    <property type="entry name" value="G6PD_C"/>
    <property type="match status" value="1"/>
</dbReference>
<dbReference type="OrthoDB" id="9802739at2"/>
<dbReference type="GO" id="GO:0004345">
    <property type="term" value="F:glucose-6-phosphate dehydrogenase activity"/>
    <property type="evidence" value="ECO:0007669"/>
    <property type="project" value="UniProtKB-UniRule"/>
</dbReference>
<feature type="active site" description="Proton acceptor" evidence="7">
    <location>
        <position position="243"/>
    </location>
</feature>
<feature type="binding site" evidence="7">
    <location>
        <position position="348"/>
    </location>
    <ligand>
        <name>substrate</name>
    </ligand>
</feature>
<dbReference type="Gene3D" id="3.30.360.10">
    <property type="entry name" value="Dihydrodipicolinate Reductase, domain 2"/>
    <property type="match status" value="1"/>
</dbReference>
<dbReference type="PRINTS" id="PR00079">
    <property type="entry name" value="G6PDHDRGNASE"/>
</dbReference>
<dbReference type="Gene3D" id="3.40.50.720">
    <property type="entry name" value="NAD(P)-binding Rossmann-like Domain"/>
    <property type="match status" value="1"/>
</dbReference>
<feature type="binding site" evidence="7">
    <location>
        <position position="238"/>
    </location>
    <ligand>
        <name>substrate</name>
    </ligand>
</feature>
<comment type="similarity">
    <text evidence="2 7">Belongs to the glucose-6-phosphate dehydrogenase family.</text>
</comment>
<feature type="domain" description="Glucose-6-phosphate dehydrogenase NAD-binding" evidence="8">
    <location>
        <begin position="10"/>
        <end position="189"/>
    </location>
</feature>
<feature type="binding site" evidence="7">
    <location>
        <position position="184"/>
    </location>
    <ligand>
        <name>substrate</name>
    </ligand>
</feature>
<keyword evidence="11" id="KW-1185">Reference proteome</keyword>
<evidence type="ECO:0000313" key="10">
    <source>
        <dbReference type="EMBL" id="SFE03076.1"/>
    </source>
</evidence>
<dbReference type="GO" id="GO:0006006">
    <property type="term" value="P:glucose metabolic process"/>
    <property type="evidence" value="ECO:0007669"/>
    <property type="project" value="UniProtKB-KW"/>
</dbReference>
<feature type="binding site" evidence="7">
    <location>
        <position position="150"/>
    </location>
    <ligand>
        <name>NADP(+)</name>
        <dbReference type="ChEBI" id="CHEBI:58349"/>
    </ligand>
</feature>
<dbReference type="EC" id="1.1.1.49" evidence="7"/>
<comment type="function">
    <text evidence="7">Catalyzes the oxidation of glucose 6-phosphate to 6-phosphogluconolactone.</text>
</comment>
<reference evidence="11" key="1">
    <citation type="submission" date="2016-10" db="EMBL/GenBank/DDBJ databases">
        <authorList>
            <person name="Varghese N."/>
            <person name="Submissions S."/>
        </authorList>
    </citation>
    <scope>NUCLEOTIDE SEQUENCE [LARGE SCALE GENOMIC DNA]</scope>
    <source>
        <strain evidence="11">ATCC 25963</strain>
    </source>
</reference>
<keyword evidence="6 7" id="KW-0119">Carbohydrate metabolism</keyword>
<evidence type="ECO:0000256" key="5">
    <source>
        <dbReference type="ARBA" id="ARBA00023002"/>
    </source>
</evidence>
<dbReference type="RefSeq" id="WP_096328873.1">
    <property type="nucleotide sequence ID" value="NZ_FOMX01000007.1"/>
</dbReference>
<evidence type="ECO:0000256" key="6">
    <source>
        <dbReference type="ARBA" id="ARBA00023277"/>
    </source>
</evidence>
<dbReference type="Proteomes" id="UP000199400">
    <property type="component" value="Unassembled WGS sequence"/>
</dbReference>
<dbReference type="PIRSF" id="PIRSF000110">
    <property type="entry name" value="G6PD"/>
    <property type="match status" value="1"/>
</dbReference>
<accession>A0A1I1X6Q3</accession>
<evidence type="ECO:0000256" key="7">
    <source>
        <dbReference type="HAMAP-Rule" id="MF_00966"/>
    </source>
</evidence>
<dbReference type="Pfam" id="PF00479">
    <property type="entry name" value="G6PD_N"/>
    <property type="match status" value="1"/>
</dbReference>
<evidence type="ECO:0000256" key="2">
    <source>
        <dbReference type="ARBA" id="ARBA00009975"/>
    </source>
</evidence>
<dbReference type="InterPro" id="IPR022674">
    <property type="entry name" value="G6P_DH_NAD-bd"/>
</dbReference>
<feature type="binding site" evidence="7">
    <location>
        <position position="47"/>
    </location>
    <ligand>
        <name>NADP(+)</name>
        <dbReference type="ChEBI" id="CHEBI:58349"/>
    </ligand>
</feature>
<proteinExistence type="inferred from homology"/>
<name>A0A1I1X6Q3_9BACT</name>
<dbReference type="NCBIfam" id="TIGR00871">
    <property type="entry name" value="zwf"/>
    <property type="match status" value="1"/>
</dbReference>
<dbReference type="InterPro" id="IPR001282">
    <property type="entry name" value="G6P_DH"/>
</dbReference>
<evidence type="ECO:0000256" key="1">
    <source>
        <dbReference type="ARBA" id="ARBA00004937"/>
    </source>
</evidence>
<sequence>MPSSPPAHVVIFGASGDLTLRKLMPALTSLAARGRPNGGFHVLGVARRPLDDETYRQQIREAMPAEQRADFDALAPRVHYLPGDVGAPEDLARLSQRLDELPGGREAGRLFYLSLKPELFAPTVALLSVGGLLHVRADDARAWRRVVVEKPFGHDLASAAALNRQLHESLREDQIYRIDHYLGKETVQNLLGFRFHNAIFEPLWNRHHVEHVQLTVAEDLGMERGRAAYYDSTGALRDMVQNHMLQVLALAMMEPPSSLDAAAIRGQKVQFLRSLHVPGPEHARRYSVRGQYTAGRIGDKKVPGYLQEEGVPSGSRTETYVAIRAECDSWRWGGVPILLRHGKRMPKKFTEVRIQFRVPPVQLFNRPEGISDDEFRERLRQGDLCQIRPNALTISIQPREAIRLSFGVKRPGAAMVMAPAELDFDYRERFGDRTAPAYERLLLDALSGDQTLFLHADEIEASWRFADAFRGAWDRPDAPPPAEYPAGSWGPEQADELFTGCEGGWSEG</sequence>
<feature type="binding site" evidence="7">
    <location>
        <position position="180"/>
    </location>
    <ligand>
        <name>substrate</name>
    </ligand>
</feature>
<feature type="domain" description="Glucose-6-phosphate dehydrogenase C-terminal" evidence="9">
    <location>
        <begin position="193"/>
        <end position="504"/>
    </location>
</feature>
<evidence type="ECO:0000256" key="4">
    <source>
        <dbReference type="ARBA" id="ARBA00022857"/>
    </source>
</evidence>
<protein>
    <recommendedName>
        <fullName evidence="7">Glucose-6-phosphate 1-dehydrogenase</fullName>
        <shortName evidence="7">G6PD</shortName>
        <ecNumber evidence="7">1.1.1.49</ecNumber>
    </recommendedName>
</protein>
<dbReference type="PANTHER" id="PTHR23429:SF0">
    <property type="entry name" value="GLUCOSE-6-PHOSPHATE 1-DEHYDROGENASE"/>
    <property type="match status" value="1"/>
</dbReference>